<dbReference type="AlphaFoldDB" id="A0A2P5D337"/>
<dbReference type="EMBL" id="JXTB01000069">
    <property type="protein sequence ID" value="PON67710.1"/>
    <property type="molecule type" value="Genomic_DNA"/>
</dbReference>
<sequence length="72" mass="7863">MWNGEIAGGVPSGLIHDQNSICALTDMARDFGKILVHRKGVTPRHDERGGLAKLEANGHEDIGRPCLLVVRY</sequence>
<organism evidence="1 2">
    <name type="scientific">Parasponia andersonii</name>
    <name type="common">Sponia andersonii</name>
    <dbReference type="NCBI Taxonomy" id="3476"/>
    <lineage>
        <taxon>Eukaryota</taxon>
        <taxon>Viridiplantae</taxon>
        <taxon>Streptophyta</taxon>
        <taxon>Embryophyta</taxon>
        <taxon>Tracheophyta</taxon>
        <taxon>Spermatophyta</taxon>
        <taxon>Magnoliopsida</taxon>
        <taxon>eudicotyledons</taxon>
        <taxon>Gunneridae</taxon>
        <taxon>Pentapetalae</taxon>
        <taxon>rosids</taxon>
        <taxon>fabids</taxon>
        <taxon>Rosales</taxon>
        <taxon>Cannabaceae</taxon>
        <taxon>Parasponia</taxon>
    </lineage>
</organism>
<evidence type="ECO:0000313" key="2">
    <source>
        <dbReference type="Proteomes" id="UP000237105"/>
    </source>
</evidence>
<protein>
    <submittedName>
        <fullName evidence="1">Uncharacterized protein</fullName>
    </submittedName>
</protein>
<keyword evidence="2" id="KW-1185">Reference proteome</keyword>
<gene>
    <name evidence="1" type="ORF">PanWU01x14_101340</name>
</gene>
<proteinExistence type="predicted"/>
<evidence type="ECO:0000313" key="1">
    <source>
        <dbReference type="EMBL" id="PON67710.1"/>
    </source>
</evidence>
<comment type="caution">
    <text evidence="1">The sequence shown here is derived from an EMBL/GenBank/DDBJ whole genome shotgun (WGS) entry which is preliminary data.</text>
</comment>
<name>A0A2P5D337_PARAD</name>
<accession>A0A2P5D337</accession>
<reference evidence="2" key="1">
    <citation type="submission" date="2016-06" db="EMBL/GenBank/DDBJ databases">
        <title>Parallel loss of symbiosis genes in relatives of nitrogen-fixing non-legume Parasponia.</title>
        <authorList>
            <person name="Van Velzen R."/>
            <person name="Holmer R."/>
            <person name="Bu F."/>
            <person name="Rutten L."/>
            <person name="Van Zeijl A."/>
            <person name="Liu W."/>
            <person name="Santuari L."/>
            <person name="Cao Q."/>
            <person name="Sharma T."/>
            <person name="Shen D."/>
            <person name="Roswanjaya Y."/>
            <person name="Wardhani T."/>
            <person name="Kalhor M.S."/>
            <person name="Jansen J."/>
            <person name="Van den Hoogen J."/>
            <person name="Gungor B."/>
            <person name="Hartog M."/>
            <person name="Hontelez J."/>
            <person name="Verver J."/>
            <person name="Yang W.-C."/>
            <person name="Schijlen E."/>
            <person name="Repin R."/>
            <person name="Schilthuizen M."/>
            <person name="Schranz E."/>
            <person name="Heidstra R."/>
            <person name="Miyata K."/>
            <person name="Fedorova E."/>
            <person name="Kohlen W."/>
            <person name="Bisseling T."/>
            <person name="Smit S."/>
            <person name="Geurts R."/>
        </authorList>
    </citation>
    <scope>NUCLEOTIDE SEQUENCE [LARGE SCALE GENOMIC DNA]</scope>
    <source>
        <strain evidence="2">cv. WU1-14</strain>
    </source>
</reference>
<dbReference type="Proteomes" id="UP000237105">
    <property type="component" value="Unassembled WGS sequence"/>
</dbReference>